<keyword evidence="9" id="KW-1185">Reference proteome</keyword>
<dbReference type="GO" id="GO:0009073">
    <property type="term" value="P:aromatic amino acid family biosynthetic process"/>
    <property type="evidence" value="ECO:0007669"/>
    <property type="project" value="UniProtKB-KW"/>
</dbReference>
<evidence type="ECO:0000256" key="1">
    <source>
        <dbReference type="ARBA" id="ARBA00022605"/>
    </source>
</evidence>
<evidence type="ECO:0000313" key="8">
    <source>
        <dbReference type="EMBL" id="SHI45048.1"/>
    </source>
</evidence>
<accession>A0A1M6B8Z5</accession>
<feature type="binding site" evidence="7">
    <location>
        <position position="119"/>
    </location>
    <ligand>
        <name>ATP</name>
        <dbReference type="ChEBI" id="CHEBI:30616"/>
    </ligand>
</feature>
<dbReference type="GO" id="GO:0005829">
    <property type="term" value="C:cytosol"/>
    <property type="evidence" value="ECO:0007669"/>
    <property type="project" value="TreeGrafter"/>
</dbReference>
<evidence type="ECO:0000256" key="6">
    <source>
        <dbReference type="ARBA" id="ARBA00023141"/>
    </source>
</evidence>
<protein>
    <recommendedName>
        <fullName evidence="7">Shikimate kinase</fullName>
        <shortName evidence="7">SK</shortName>
        <ecNumber evidence="7">2.7.1.71</ecNumber>
    </recommendedName>
</protein>
<keyword evidence="7" id="KW-0963">Cytoplasm</keyword>
<proteinExistence type="inferred from homology"/>
<dbReference type="OrthoDB" id="9800332at2"/>
<evidence type="ECO:0000256" key="3">
    <source>
        <dbReference type="ARBA" id="ARBA00022741"/>
    </source>
</evidence>
<dbReference type="CDD" id="cd00464">
    <property type="entry name" value="SK"/>
    <property type="match status" value="1"/>
</dbReference>
<feature type="binding site" evidence="7">
    <location>
        <position position="56"/>
    </location>
    <ligand>
        <name>substrate</name>
    </ligand>
</feature>
<dbReference type="AlphaFoldDB" id="A0A1M6B8Z5"/>
<comment type="pathway">
    <text evidence="7">Metabolic intermediate biosynthesis; chorismate biosynthesis; chorismate from D-erythrose 4-phosphate and phosphoenolpyruvate: step 5/7.</text>
</comment>
<dbReference type="UniPathway" id="UPA00053">
    <property type="reaction ID" value="UER00088"/>
</dbReference>
<comment type="function">
    <text evidence="7">Catalyzes the specific phosphorylation of the 3-hydroxyl group of shikimic acid using ATP as a cosubstrate.</text>
</comment>
<feature type="binding site" evidence="7">
    <location>
        <begin position="10"/>
        <end position="15"/>
    </location>
    <ligand>
        <name>ATP</name>
        <dbReference type="ChEBI" id="CHEBI:30616"/>
    </ligand>
</feature>
<comment type="similarity">
    <text evidence="7">Belongs to the shikimate kinase family.</text>
</comment>
<dbReference type="Gene3D" id="3.40.50.300">
    <property type="entry name" value="P-loop containing nucleotide triphosphate hydrolases"/>
    <property type="match status" value="1"/>
</dbReference>
<evidence type="ECO:0000256" key="5">
    <source>
        <dbReference type="ARBA" id="ARBA00022840"/>
    </source>
</evidence>
<dbReference type="SUPFAM" id="SSF52540">
    <property type="entry name" value="P-loop containing nucleoside triphosphate hydrolases"/>
    <property type="match status" value="1"/>
</dbReference>
<dbReference type="EMBL" id="FQZH01000001">
    <property type="protein sequence ID" value="SHI45048.1"/>
    <property type="molecule type" value="Genomic_DNA"/>
</dbReference>
<dbReference type="Proteomes" id="UP000184232">
    <property type="component" value="Unassembled WGS sequence"/>
</dbReference>
<dbReference type="GO" id="GO:0009423">
    <property type="term" value="P:chorismate biosynthetic process"/>
    <property type="evidence" value="ECO:0007669"/>
    <property type="project" value="UniProtKB-UniRule"/>
</dbReference>
<evidence type="ECO:0000313" key="9">
    <source>
        <dbReference type="Proteomes" id="UP000184232"/>
    </source>
</evidence>
<dbReference type="InterPro" id="IPR027417">
    <property type="entry name" value="P-loop_NTPase"/>
</dbReference>
<comment type="catalytic activity">
    <reaction evidence="7">
        <text>shikimate + ATP = 3-phosphoshikimate + ADP + H(+)</text>
        <dbReference type="Rhea" id="RHEA:13121"/>
        <dbReference type="ChEBI" id="CHEBI:15378"/>
        <dbReference type="ChEBI" id="CHEBI:30616"/>
        <dbReference type="ChEBI" id="CHEBI:36208"/>
        <dbReference type="ChEBI" id="CHEBI:145989"/>
        <dbReference type="ChEBI" id="CHEBI:456216"/>
        <dbReference type="EC" id="2.7.1.71"/>
    </reaction>
</comment>
<dbReference type="GO" id="GO:0004765">
    <property type="term" value="F:shikimate kinase activity"/>
    <property type="evidence" value="ECO:0007669"/>
    <property type="project" value="UniProtKB-UniRule"/>
</dbReference>
<dbReference type="InterPro" id="IPR000623">
    <property type="entry name" value="Shikimate_kinase/TSH1"/>
</dbReference>
<keyword evidence="2 7" id="KW-0808">Transferase</keyword>
<feature type="binding site" evidence="7">
    <location>
        <position position="32"/>
    </location>
    <ligand>
        <name>substrate</name>
    </ligand>
</feature>
<keyword evidence="3 7" id="KW-0547">Nucleotide-binding</keyword>
<feature type="binding site" evidence="7">
    <location>
        <position position="79"/>
    </location>
    <ligand>
        <name>substrate</name>
    </ligand>
</feature>
<dbReference type="GO" id="GO:0000287">
    <property type="term" value="F:magnesium ion binding"/>
    <property type="evidence" value="ECO:0007669"/>
    <property type="project" value="UniProtKB-UniRule"/>
</dbReference>
<comment type="caution">
    <text evidence="7">Lacks conserved residue(s) required for the propagation of feature annotation.</text>
</comment>
<keyword evidence="4 7" id="KW-0418">Kinase</keyword>
<dbReference type="STRING" id="683124.SAMN05444337_0029"/>
<dbReference type="GO" id="GO:0008652">
    <property type="term" value="P:amino acid biosynthetic process"/>
    <property type="evidence" value="ECO:0007669"/>
    <property type="project" value="UniProtKB-KW"/>
</dbReference>
<keyword evidence="7" id="KW-0479">Metal-binding</keyword>
<feature type="binding site" evidence="7">
    <location>
        <position position="14"/>
    </location>
    <ligand>
        <name>Mg(2+)</name>
        <dbReference type="ChEBI" id="CHEBI:18420"/>
    </ligand>
</feature>
<evidence type="ECO:0000256" key="7">
    <source>
        <dbReference type="HAMAP-Rule" id="MF_00109"/>
    </source>
</evidence>
<keyword evidence="7" id="KW-0460">Magnesium</keyword>
<comment type="subunit">
    <text evidence="7">Monomer.</text>
</comment>
<dbReference type="RefSeq" id="WP_072780285.1">
    <property type="nucleotide sequence ID" value="NZ_CP045292.1"/>
</dbReference>
<dbReference type="PRINTS" id="PR01100">
    <property type="entry name" value="SHIKIMTKNASE"/>
</dbReference>
<evidence type="ECO:0000256" key="2">
    <source>
        <dbReference type="ARBA" id="ARBA00022679"/>
    </source>
</evidence>
<evidence type="ECO:0000256" key="4">
    <source>
        <dbReference type="ARBA" id="ARBA00022777"/>
    </source>
</evidence>
<keyword evidence="5 7" id="KW-0067">ATP-binding</keyword>
<organism evidence="8 9">
    <name type="scientific">Flavobacterium haoranii</name>
    <dbReference type="NCBI Taxonomy" id="683124"/>
    <lineage>
        <taxon>Bacteria</taxon>
        <taxon>Pseudomonadati</taxon>
        <taxon>Bacteroidota</taxon>
        <taxon>Flavobacteriia</taxon>
        <taxon>Flavobacteriales</taxon>
        <taxon>Flavobacteriaceae</taxon>
        <taxon>Flavobacterium</taxon>
    </lineage>
</organism>
<dbReference type="EC" id="2.7.1.71" evidence="7"/>
<comment type="cofactor">
    <cofactor evidence="7">
        <name>Mg(2+)</name>
        <dbReference type="ChEBI" id="CHEBI:18420"/>
    </cofactor>
    <text evidence="7">Binds 1 Mg(2+) ion per subunit.</text>
</comment>
<dbReference type="PANTHER" id="PTHR21087">
    <property type="entry name" value="SHIKIMATE KINASE"/>
    <property type="match status" value="1"/>
</dbReference>
<dbReference type="PANTHER" id="PTHR21087:SF16">
    <property type="entry name" value="SHIKIMATE KINASE 1, CHLOROPLASTIC"/>
    <property type="match status" value="1"/>
</dbReference>
<dbReference type="InterPro" id="IPR031322">
    <property type="entry name" value="Shikimate/glucono_kinase"/>
</dbReference>
<comment type="subcellular location">
    <subcellularLocation>
        <location evidence="7">Cytoplasm</location>
    </subcellularLocation>
</comment>
<dbReference type="GO" id="GO:0005524">
    <property type="term" value="F:ATP binding"/>
    <property type="evidence" value="ECO:0007669"/>
    <property type="project" value="UniProtKB-UniRule"/>
</dbReference>
<keyword evidence="1 7" id="KW-0028">Amino-acid biosynthesis</keyword>
<reference evidence="8 9" key="1">
    <citation type="submission" date="2016-11" db="EMBL/GenBank/DDBJ databases">
        <authorList>
            <person name="Jaros S."/>
            <person name="Januszkiewicz K."/>
            <person name="Wedrychowicz H."/>
        </authorList>
    </citation>
    <scope>NUCLEOTIDE SEQUENCE [LARGE SCALE GENOMIC DNA]</scope>
    <source>
        <strain evidence="8 9">DSM 22807</strain>
    </source>
</reference>
<sequence length="172" mass="19869">MKIVLVGYMGSGKSTIGKEISKIVGIPFYDLDEVIEKREQTSIKNIFETKGEIYFRKIEHEILNDFLEGNDDFILALGGGTPCYANNHVFLQNKDISSFYLKMSVEALVSRLKNEKEKRPIIANLSNDELDEFVRKHLFDRNYYYLQSKHIISTENKSVKEISDEIIATYSK</sequence>
<keyword evidence="6 7" id="KW-0057">Aromatic amino acid biosynthesis</keyword>
<feature type="binding site" evidence="7">
    <location>
        <position position="141"/>
    </location>
    <ligand>
        <name>substrate</name>
    </ligand>
</feature>
<dbReference type="Pfam" id="PF01202">
    <property type="entry name" value="SKI"/>
    <property type="match status" value="1"/>
</dbReference>
<dbReference type="HAMAP" id="MF_00109">
    <property type="entry name" value="Shikimate_kinase"/>
    <property type="match status" value="1"/>
</dbReference>
<name>A0A1M6B8Z5_9FLAO</name>
<gene>
    <name evidence="7" type="primary">aroK</name>
    <name evidence="8" type="ORF">SAMN05444337_0029</name>
</gene>